<comment type="caution">
    <text evidence="4">The sequence shown here is derived from an EMBL/GenBank/DDBJ whole genome shotgun (WGS) entry which is preliminary data.</text>
</comment>
<name>A0A4Z0PSX4_9BACT</name>
<dbReference type="AlphaFoldDB" id="A0A4Z0PSX4"/>
<dbReference type="PROSITE" id="PS51257">
    <property type="entry name" value="PROKAR_LIPOPROTEIN"/>
    <property type="match status" value="1"/>
</dbReference>
<protein>
    <recommendedName>
        <fullName evidence="3">SbsA Ig-like domain-containing protein</fullName>
    </recommendedName>
</protein>
<keyword evidence="1 2" id="KW-0732">Signal</keyword>
<dbReference type="SUPFAM" id="SSF69318">
    <property type="entry name" value="Integrin alpha N-terminal domain"/>
    <property type="match status" value="1"/>
</dbReference>
<accession>A0A4Z0PSX4</accession>
<evidence type="ECO:0000256" key="1">
    <source>
        <dbReference type="ARBA" id="ARBA00022729"/>
    </source>
</evidence>
<evidence type="ECO:0000313" key="4">
    <source>
        <dbReference type="EMBL" id="TGE20414.1"/>
    </source>
</evidence>
<dbReference type="Gene3D" id="2.130.10.130">
    <property type="entry name" value="Integrin alpha, N-terminal"/>
    <property type="match status" value="2"/>
</dbReference>
<dbReference type="EMBL" id="SRLC01000003">
    <property type="protein sequence ID" value="TGE20414.1"/>
    <property type="molecule type" value="Genomic_DNA"/>
</dbReference>
<feature type="signal peptide" evidence="2">
    <location>
        <begin position="1"/>
        <end position="19"/>
    </location>
</feature>
<reference evidence="4 5" key="1">
    <citation type="submission" date="2019-04" db="EMBL/GenBank/DDBJ databases">
        <authorList>
            <person name="Feng G."/>
            <person name="Zhang J."/>
            <person name="Zhu H."/>
        </authorList>
    </citation>
    <scope>NUCLEOTIDE SEQUENCE [LARGE SCALE GENOMIC DNA]</scope>
    <source>
        <strain evidence="4 5">JCM 31653</strain>
    </source>
</reference>
<dbReference type="RefSeq" id="WP_135465216.1">
    <property type="nucleotide sequence ID" value="NZ_SRLC01000003.1"/>
</dbReference>
<keyword evidence="5" id="KW-1185">Reference proteome</keyword>
<organism evidence="4 5">
    <name type="scientific">Hymenobacter aquaticus</name>
    <dbReference type="NCBI Taxonomy" id="1867101"/>
    <lineage>
        <taxon>Bacteria</taxon>
        <taxon>Pseudomonadati</taxon>
        <taxon>Bacteroidota</taxon>
        <taxon>Cytophagia</taxon>
        <taxon>Cytophagales</taxon>
        <taxon>Hymenobacteraceae</taxon>
        <taxon>Hymenobacter</taxon>
    </lineage>
</organism>
<sequence length="584" mass="59578">MKTSLLLVVGLLVSCPGFSQSFAITGLLPARNAPAPMSADLNVTFSQPLSAASTGAVRVFGSQRHGRLPGQALVTGNTLVFNPLSGFMPGELISATITTAAQSSTGTALATPQVFQFRAAAVGGTGMFPSGNEFNAASLATVFEMAVADLDGDGDLDVVTPSSETRVVVRKNDGRGGFPVTNATVAEVGYKPISVILADVDSDGDVDMLAVNSESLLPNQQSTTVTVRLNDGNGAFAAPTIAANGIVTVQARPTALAAADVDADGDLDLVVATAGSYAGGTGRVSIRLNNGAGVFGGNTEVTVAKPCNGLAVADIDNDGDVDLLSADYDSNTLSVRKNDGTGQFSGTGSISIIAGGTGVWSTRDIKMGDLDGDGDLDVIIRNKQGESVDIFLNDGQGNFSSGQRIYSQGTACLGLSDLDGDGDLDILTQYGQDGTSSAISTYFNNGQGRFTTNVTRKVTGSIYTLSTGDLDGDGDLDCVTLAFTSVTGVGLGVFFNDGTGPLLPTAKPTHAPRLAVYPNPAQGEARLRVARGTREVAVLNAMGQRLRVVAMAATETEVLLPLSGLSAGVYTVQAGAAAGRLVIQ</sequence>
<gene>
    <name evidence="4" type="ORF">E5K00_20675</name>
</gene>
<dbReference type="Pfam" id="PF13205">
    <property type="entry name" value="Big_5"/>
    <property type="match status" value="1"/>
</dbReference>
<dbReference type="PANTHER" id="PTHR46580">
    <property type="entry name" value="SENSOR KINASE-RELATED"/>
    <property type="match status" value="1"/>
</dbReference>
<proteinExistence type="predicted"/>
<dbReference type="InterPro" id="IPR013517">
    <property type="entry name" value="FG-GAP"/>
</dbReference>
<evidence type="ECO:0000259" key="3">
    <source>
        <dbReference type="Pfam" id="PF13205"/>
    </source>
</evidence>
<feature type="chain" id="PRO_5021392824" description="SbsA Ig-like domain-containing protein" evidence="2">
    <location>
        <begin position="20"/>
        <end position="584"/>
    </location>
</feature>
<dbReference type="Proteomes" id="UP000297549">
    <property type="component" value="Unassembled WGS sequence"/>
</dbReference>
<dbReference type="OrthoDB" id="886536at2"/>
<evidence type="ECO:0000256" key="2">
    <source>
        <dbReference type="SAM" id="SignalP"/>
    </source>
</evidence>
<dbReference type="InterPro" id="IPR032812">
    <property type="entry name" value="SbsA_Ig"/>
</dbReference>
<dbReference type="Pfam" id="PF13517">
    <property type="entry name" value="FG-GAP_3"/>
    <property type="match status" value="4"/>
</dbReference>
<evidence type="ECO:0000313" key="5">
    <source>
        <dbReference type="Proteomes" id="UP000297549"/>
    </source>
</evidence>
<dbReference type="InterPro" id="IPR028994">
    <property type="entry name" value="Integrin_alpha_N"/>
</dbReference>
<feature type="domain" description="SbsA Ig-like" evidence="3">
    <location>
        <begin position="23"/>
        <end position="118"/>
    </location>
</feature>